<dbReference type="Pfam" id="PF00126">
    <property type="entry name" value="HTH_1"/>
    <property type="match status" value="1"/>
</dbReference>
<reference evidence="6" key="1">
    <citation type="submission" date="2022-07" db="EMBL/GenBank/DDBJ databases">
        <title>Marinobacter iranensis a new bacterium isolate from a hipersaline lake in Iran.</title>
        <authorList>
            <person name="Mohammad A.M.A."/>
            <person name="Cristina S.-P."/>
            <person name="Antonio V."/>
        </authorList>
    </citation>
    <scope>NUCLEOTIDE SEQUENCE</scope>
    <source>
        <strain evidence="6">71-i</strain>
    </source>
</reference>
<sequence>MKIKPLPPLNSLVAFESAARNMSFTQAASELSVTQGAVSRQIRHLEEYLGRALFVRDKRQLGLTQTGTDYYASVQQSLQVLADTTSDILQWRSNKQITVATSNAMASLWLLPRLPKFQDLHPHIDVRILATDSLKGVRSSEYDIALFYYRKAPTGTSVTPLFRERVYPVCSPAFLERQTVDTPEQVLGTTQLWLDSNENWLTWKEWFRSAGLEQIKPRRQLNLNNYPMLIQAALNGQGIALGWQQLVEQYLDNGVLVRPVPTELNTEAHFYMLEPEEQARRKPGVEEFRDWLLEHVREDPSYSGETSATTSLSAQSG</sequence>
<keyword evidence="2" id="KW-0805">Transcription regulation</keyword>
<dbReference type="PROSITE" id="PS50931">
    <property type="entry name" value="HTH_LYSR"/>
    <property type="match status" value="1"/>
</dbReference>
<dbReference type="InterPro" id="IPR036388">
    <property type="entry name" value="WH-like_DNA-bd_sf"/>
</dbReference>
<protein>
    <submittedName>
        <fullName evidence="6">Transcriptional regulator GcvA</fullName>
    </submittedName>
</protein>
<dbReference type="Gene3D" id="1.10.10.10">
    <property type="entry name" value="Winged helix-like DNA-binding domain superfamily/Winged helix DNA-binding domain"/>
    <property type="match status" value="1"/>
</dbReference>
<evidence type="ECO:0000256" key="1">
    <source>
        <dbReference type="ARBA" id="ARBA00009437"/>
    </source>
</evidence>
<dbReference type="InterPro" id="IPR058163">
    <property type="entry name" value="LysR-type_TF_proteobact-type"/>
</dbReference>
<dbReference type="Gene3D" id="3.40.190.10">
    <property type="entry name" value="Periplasmic binding protein-like II"/>
    <property type="match status" value="2"/>
</dbReference>
<comment type="similarity">
    <text evidence="1">Belongs to the LysR transcriptional regulatory family.</text>
</comment>
<comment type="caution">
    <text evidence="6">The sequence shown here is derived from an EMBL/GenBank/DDBJ whole genome shotgun (WGS) entry which is preliminary data.</text>
</comment>
<dbReference type="CDD" id="cd08432">
    <property type="entry name" value="PBP2_GcdR_TrpI_HvrB_AmpR_like"/>
    <property type="match status" value="1"/>
</dbReference>
<dbReference type="InterPro" id="IPR036390">
    <property type="entry name" value="WH_DNA-bd_sf"/>
</dbReference>
<dbReference type="EMBL" id="JANCMW010000006">
    <property type="protein sequence ID" value="MDF0750889.1"/>
    <property type="molecule type" value="Genomic_DNA"/>
</dbReference>
<dbReference type="SUPFAM" id="SSF46785">
    <property type="entry name" value="Winged helix' DNA-binding domain"/>
    <property type="match status" value="1"/>
</dbReference>
<evidence type="ECO:0000256" key="3">
    <source>
        <dbReference type="ARBA" id="ARBA00023125"/>
    </source>
</evidence>
<dbReference type="Pfam" id="PF03466">
    <property type="entry name" value="LysR_substrate"/>
    <property type="match status" value="1"/>
</dbReference>
<feature type="domain" description="HTH lysR-type" evidence="5">
    <location>
        <begin position="7"/>
        <end position="64"/>
    </location>
</feature>
<accession>A0ABT5YBE2</accession>
<evidence type="ECO:0000256" key="2">
    <source>
        <dbReference type="ARBA" id="ARBA00023015"/>
    </source>
</evidence>
<keyword evidence="4" id="KW-0804">Transcription</keyword>
<organism evidence="6 7">
    <name type="scientific">Marinobacter iranensis</name>
    <dbReference type="NCBI Taxonomy" id="2962607"/>
    <lineage>
        <taxon>Bacteria</taxon>
        <taxon>Pseudomonadati</taxon>
        <taxon>Pseudomonadota</taxon>
        <taxon>Gammaproteobacteria</taxon>
        <taxon>Pseudomonadales</taxon>
        <taxon>Marinobacteraceae</taxon>
        <taxon>Marinobacter</taxon>
    </lineage>
</organism>
<keyword evidence="7" id="KW-1185">Reference proteome</keyword>
<dbReference type="PRINTS" id="PR00039">
    <property type="entry name" value="HTHLYSR"/>
</dbReference>
<dbReference type="RefSeq" id="WP_275706673.1">
    <property type="nucleotide sequence ID" value="NZ_JANCMW010000006.1"/>
</dbReference>
<dbReference type="PANTHER" id="PTHR30537">
    <property type="entry name" value="HTH-TYPE TRANSCRIPTIONAL REGULATOR"/>
    <property type="match status" value="1"/>
</dbReference>
<evidence type="ECO:0000256" key="4">
    <source>
        <dbReference type="ARBA" id="ARBA00023163"/>
    </source>
</evidence>
<name>A0ABT5YBE2_9GAMM</name>
<dbReference type="SUPFAM" id="SSF53850">
    <property type="entry name" value="Periplasmic binding protein-like II"/>
    <property type="match status" value="1"/>
</dbReference>
<proteinExistence type="inferred from homology"/>
<dbReference type="NCBIfam" id="NF008352">
    <property type="entry name" value="PRK11139.1"/>
    <property type="match status" value="1"/>
</dbReference>
<evidence type="ECO:0000313" key="7">
    <source>
        <dbReference type="Proteomes" id="UP001143391"/>
    </source>
</evidence>
<gene>
    <name evidence="6" type="primary">gcvA</name>
    <name evidence="6" type="ORF">NLU14_11710</name>
</gene>
<dbReference type="PANTHER" id="PTHR30537:SF26">
    <property type="entry name" value="GLYCINE CLEAVAGE SYSTEM TRANSCRIPTIONAL ACTIVATOR"/>
    <property type="match status" value="1"/>
</dbReference>
<dbReference type="InterPro" id="IPR005119">
    <property type="entry name" value="LysR_subst-bd"/>
</dbReference>
<keyword evidence="3" id="KW-0238">DNA-binding</keyword>
<evidence type="ECO:0000259" key="5">
    <source>
        <dbReference type="PROSITE" id="PS50931"/>
    </source>
</evidence>
<evidence type="ECO:0000313" key="6">
    <source>
        <dbReference type="EMBL" id="MDF0750889.1"/>
    </source>
</evidence>
<dbReference type="Proteomes" id="UP001143391">
    <property type="component" value="Unassembled WGS sequence"/>
</dbReference>
<dbReference type="InterPro" id="IPR000847">
    <property type="entry name" value="LysR_HTH_N"/>
</dbReference>